<evidence type="ECO:0000256" key="2">
    <source>
        <dbReference type="SAM" id="MobiDB-lite"/>
    </source>
</evidence>
<dbReference type="PANTHER" id="PTHR31875">
    <property type="entry name" value="PROTEIN DEHYDRATION-INDUCED 19"/>
    <property type="match status" value="1"/>
</dbReference>
<organism evidence="5 6">
    <name type="scientific">Acacia crassicarpa</name>
    <name type="common">northern wattle</name>
    <dbReference type="NCBI Taxonomy" id="499986"/>
    <lineage>
        <taxon>Eukaryota</taxon>
        <taxon>Viridiplantae</taxon>
        <taxon>Streptophyta</taxon>
        <taxon>Embryophyta</taxon>
        <taxon>Tracheophyta</taxon>
        <taxon>Spermatophyta</taxon>
        <taxon>Magnoliopsida</taxon>
        <taxon>eudicotyledons</taxon>
        <taxon>Gunneridae</taxon>
        <taxon>Pentapetalae</taxon>
        <taxon>rosids</taxon>
        <taxon>fabids</taxon>
        <taxon>Fabales</taxon>
        <taxon>Fabaceae</taxon>
        <taxon>Caesalpinioideae</taxon>
        <taxon>mimosoid clade</taxon>
        <taxon>Acacieae</taxon>
        <taxon>Acacia</taxon>
    </lineage>
</organism>
<feature type="compositionally biased region" description="Basic and acidic residues" evidence="2">
    <location>
        <begin position="176"/>
        <end position="187"/>
    </location>
</feature>
<feature type="region of interest" description="Disordered" evidence="2">
    <location>
        <begin position="167"/>
        <end position="203"/>
    </location>
</feature>
<dbReference type="Pfam" id="PF05605">
    <property type="entry name" value="zf-Di19"/>
    <property type="match status" value="1"/>
</dbReference>
<dbReference type="AlphaFoldDB" id="A0AAE1N3L1"/>
<reference evidence="5" key="1">
    <citation type="submission" date="2023-10" db="EMBL/GenBank/DDBJ databases">
        <title>Chromosome-level genome of the transformable northern wattle, Acacia crassicarpa.</title>
        <authorList>
            <person name="Massaro I."/>
            <person name="Sinha N.R."/>
            <person name="Poethig S."/>
            <person name="Leichty A.R."/>
        </authorList>
    </citation>
    <scope>NUCLEOTIDE SEQUENCE</scope>
    <source>
        <strain evidence="5">Acra3RX</strain>
        <tissue evidence="5">Leaf</tissue>
    </source>
</reference>
<dbReference type="InterPro" id="IPR008598">
    <property type="entry name" value="Di19_Zn-bd"/>
</dbReference>
<gene>
    <name evidence="5" type="ORF">QN277_013900</name>
</gene>
<protein>
    <submittedName>
        <fullName evidence="5">Uncharacterized protein</fullName>
    </submittedName>
</protein>
<evidence type="ECO:0000259" key="3">
    <source>
        <dbReference type="Pfam" id="PF05605"/>
    </source>
</evidence>
<dbReference type="InterPro" id="IPR027935">
    <property type="entry name" value="Di19_C"/>
</dbReference>
<dbReference type="Proteomes" id="UP001293593">
    <property type="component" value="Unassembled WGS sequence"/>
</dbReference>
<evidence type="ECO:0000313" key="5">
    <source>
        <dbReference type="EMBL" id="KAK4282538.1"/>
    </source>
</evidence>
<keyword evidence="6" id="KW-1185">Reference proteome</keyword>
<proteinExistence type="inferred from homology"/>
<dbReference type="EMBL" id="JAWXYG010000002">
    <property type="protein sequence ID" value="KAK4282538.1"/>
    <property type="molecule type" value="Genomic_DNA"/>
</dbReference>
<comment type="similarity">
    <text evidence="1">Belongs to the Di19 family.</text>
</comment>
<evidence type="ECO:0000256" key="1">
    <source>
        <dbReference type="ARBA" id="ARBA00007109"/>
    </source>
</evidence>
<dbReference type="Pfam" id="PF14571">
    <property type="entry name" value="Di19_C"/>
    <property type="match status" value="1"/>
</dbReference>
<accession>A0AAE1N3L1</accession>
<feature type="domain" description="Di19 C-terminal" evidence="4">
    <location>
        <begin position="116"/>
        <end position="218"/>
    </location>
</feature>
<dbReference type="InterPro" id="IPR033347">
    <property type="entry name" value="Di19"/>
</dbReference>
<feature type="domain" description="Di19 zinc-binding" evidence="3">
    <location>
        <begin position="44"/>
        <end position="96"/>
    </location>
</feature>
<sequence>MEDQAWSPVLSTASRSYPSKLKSHFEELCIDFEDVDGDDELNTAYPCPFCGEDFDLLELCCHVEEHHSVEAKAGICPLCVTWVGTNLVEHISAQHGSILKSQFISGYPKFEPCGALSLSRKDLQGGDGYWHSFSADSSSEISTSKAACDQLLSFLNCSAASDERENLQPASSSKVNIEEVDSKESMLVRDVQQSSSDEDQVGKAQRSAFVQELFMSTILDPDF</sequence>
<comment type="caution">
    <text evidence="5">The sequence shown here is derived from an EMBL/GenBank/DDBJ whole genome shotgun (WGS) entry which is preliminary data.</text>
</comment>
<evidence type="ECO:0000313" key="6">
    <source>
        <dbReference type="Proteomes" id="UP001293593"/>
    </source>
</evidence>
<dbReference type="PANTHER" id="PTHR31875:SF25">
    <property type="entry name" value="PROTEIN DEHYDRATION-INDUCED 19 HOMOLOG 2"/>
    <property type="match status" value="1"/>
</dbReference>
<evidence type="ECO:0000259" key="4">
    <source>
        <dbReference type="Pfam" id="PF14571"/>
    </source>
</evidence>
<name>A0AAE1N3L1_9FABA</name>